<dbReference type="EMBL" id="AYYE01001136">
    <property type="protein sequence ID" value="ETK06741.1"/>
    <property type="molecule type" value="Genomic_DNA"/>
</dbReference>
<dbReference type="InterPro" id="IPR036249">
    <property type="entry name" value="Thioredoxin-like_sf"/>
</dbReference>
<evidence type="ECO:0000259" key="7">
    <source>
        <dbReference type="PROSITE" id="PS51352"/>
    </source>
</evidence>
<evidence type="ECO:0000256" key="1">
    <source>
        <dbReference type="ARBA" id="ARBA00004196"/>
    </source>
</evidence>
<name>W2CJT4_9BACT</name>
<dbReference type="GO" id="GO:0017004">
    <property type="term" value="P:cytochrome complex assembly"/>
    <property type="evidence" value="ECO:0007669"/>
    <property type="project" value="UniProtKB-KW"/>
</dbReference>
<dbReference type="InterPro" id="IPR013766">
    <property type="entry name" value="Thioredoxin_domain"/>
</dbReference>
<keyword evidence="3" id="KW-1015">Disulfide bond</keyword>
<feature type="domain" description="Thioredoxin" evidence="7">
    <location>
        <begin position="37"/>
        <end position="182"/>
    </location>
</feature>
<accession>W2CJT4</accession>
<evidence type="ECO:0000313" key="8">
    <source>
        <dbReference type="EMBL" id="ETK06741.1"/>
    </source>
</evidence>
<dbReference type="GO" id="GO:0016209">
    <property type="term" value="F:antioxidant activity"/>
    <property type="evidence" value="ECO:0007669"/>
    <property type="project" value="InterPro"/>
</dbReference>
<feature type="signal peptide" evidence="6">
    <location>
        <begin position="1"/>
        <end position="26"/>
    </location>
</feature>
<evidence type="ECO:0000256" key="4">
    <source>
        <dbReference type="ARBA" id="ARBA00023284"/>
    </source>
</evidence>
<dbReference type="AlphaFoldDB" id="W2CJT4"/>
<evidence type="ECO:0000256" key="3">
    <source>
        <dbReference type="ARBA" id="ARBA00023157"/>
    </source>
</evidence>
<dbReference type="Gene3D" id="3.40.30.10">
    <property type="entry name" value="Glutaredoxin"/>
    <property type="match status" value="1"/>
</dbReference>
<organism evidence="8 9">
    <name type="scientific">Tannerella sp. oral taxon BU063 isolate Cell 1/3</name>
    <dbReference type="NCBI Taxonomy" id="1411022"/>
    <lineage>
        <taxon>Bacteria</taxon>
        <taxon>Pseudomonadati</taxon>
        <taxon>Bacteroidota</taxon>
        <taxon>Bacteroidia</taxon>
        <taxon>Bacteroidales</taxon>
        <taxon>Tannerellaceae</taxon>
        <taxon>Tannerella</taxon>
    </lineage>
</organism>
<keyword evidence="4" id="KW-0676">Redox-active center</keyword>
<proteinExistence type="predicted"/>
<evidence type="ECO:0000256" key="6">
    <source>
        <dbReference type="SAM" id="SignalP"/>
    </source>
</evidence>
<dbReference type="PANTHER" id="PTHR42852:SF6">
    <property type="entry name" value="THIOL:DISULFIDE INTERCHANGE PROTEIN DSBE"/>
    <property type="match status" value="1"/>
</dbReference>
<evidence type="ECO:0000256" key="2">
    <source>
        <dbReference type="ARBA" id="ARBA00022748"/>
    </source>
</evidence>
<gene>
    <name evidence="8" type="ORF">T230_10535</name>
</gene>
<evidence type="ECO:0000313" key="9">
    <source>
        <dbReference type="Proteomes" id="UP000034982"/>
    </source>
</evidence>
<dbReference type="Proteomes" id="UP000034982">
    <property type="component" value="Unassembled WGS sequence"/>
</dbReference>
<dbReference type="PROSITE" id="PS51352">
    <property type="entry name" value="THIOREDOXIN_2"/>
    <property type="match status" value="1"/>
</dbReference>
<dbReference type="PATRIC" id="fig|1411022.3.peg.1212"/>
<keyword evidence="2" id="KW-0201">Cytochrome c-type biogenesis</keyword>
<dbReference type="InterPro" id="IPR000866">
    <property type="entry name" value="AhpC/TSA"/>
</dbReference>
<comment type="caution">
    <text evidence="8">The sequence shown here is derived from an EMBL/GenBank/DDBJ whole genome shotgun (WGS) entry which is preliminary data.</text>
</comment>
<feature type="compositionally biased region" description="Basic residues" evidence="5">
    <location>
        <begin position="205"/>
        <end position="215"/>
    </location>
</feature>
<feature type="region of interest" description="Disordered" evidence="5">
    <location>
        <begin position="187"/>
        <end position="215"/>
    </location>
</feature>
<sequence>MQTKRFPFAAILLAVIALVAPLALHAQHEKPDNSALLAVGTEAPDFSLPTVDGEATIALSDYAGRYLVIDFWASWCPDCRKANPRMVDLYRRYKDEPIGIDFLGVSFDTDREACLKAIEKDGLEWFQVSELKKWKETDIARQYGIRWIPTVYVIDNAGKVLYAGSDLDELEELLHYIGGVGSGEAVGYTPTHPRTPETTFCPPHPHVHSHSRRQP</sequence>
<dbReference type="GO" id="GO:0030313">
    <property type="term" value="C:cell envelope"/>
    <property type="evidence" value="ECO:0007669"/>
    <property type="project" value="UniProtKB-SubCell"/>
</dbReference>
<comment type="subcellular location">
    <subcellularLocation>
        <location evidence="1">Cell envelope</location>
    </subcellularLocation>
</comment>
<dbReference type="GO" id="GO:0016491">
    <property type="term" value="F:oxidoreductase activity"/>
    <property type="evidence" value="ECO:0007669"/>
    <property type="project" value="InterPro"/>
</dbReference>
<dbReference type="SUPFAM" id="SSF52833">
    <property type="entry name" value="Thioredoxin-like"/>
    <property type="match status" value="1"/>
</dbReference>
<feature type="chain" id="PRO_5004813683" evidence="6">
    <location>
        <begin position="27"/>
        <end position="215"/>
    </location>
</feature>
<dbReference type="PANTHER" id="PTHR42852">
    <property type="entry name" value="THIOL:DISULFIDE INTERCHANGE PROTEIN DSBE"/>
    <property type="match status" value="1"/>
</dbReference>
<protein>
    <submittedName>
        <fullName evidence="8">Thiol-disulfide oxidoreductase</fullName>
    </submittedName>
</protein>
<keyword evidence="6" id="KW-0732">Signal</keyword>
<evidence type="ECO:0000256" key="5">
    <source>
        <dbReference type="SAM" id="MobiDB-lite"/>
    </source>
</evidence>
<dbReference type="Pfam" id="PF00578">
    <property type="entry name" value="AhpC-TSA"/>
    <property type="match status" value="1"/>
</dbReference>
<reference evidence="8 9" key="1">
    <citation type="submission" date="2013-11" db="EMBL/GenBank/DDBJ databases">
        <title>Single cell genomics of uncultured Tannerella BU063 (oral taxon 286).</title>
        <authorList>
            <person name="Beall C.J."/>
            <person name="Campbell A.G."/>
            <person name="Griffen A.L."/>
            <person name="Podar M."/>
            <person name="Leys E.J."/>
        </authorList>
    </citation>
    <scope>NUCLEOTIDE SEQUENCE [LARGE SCALE GENOMIC DNA]</scope>
    <source>
        <strain evidence="8">Cell 1/3</strain>
    </source>
</reference>
<dbReference type="CDD" id="cd02966">
    <property type="entry name" value="TlpA_like_family"/>
    <property type="match status" value="1"/>
</dbReference>
<dbReference type="InterPro" id="IPR050553">
    <property type="entry name" value="Thioredoxin_ResA/DsbE_sf"/>
</dbReference>